<organism evidence="1 2">
    <name type="scientific">Eumeta variegata</name>
    <name type="common">Bagworm moth</name>
    <name type="synonym">Eumeta japonica</name>
    <dbReference type="NCBI Taxonomy" id="151549"/>
    <lineage>
        <taxon>Eukaryota</taxon>
        <taxon>Metazoa</taxon>
        <taxon>Ecdysozoa</taxon>
        <taxon>Arthropoda</taxon>
        <taxon>Hexapoda</taxon>
        <taxon>Insecta</taxon>
        <taxon>Pterygota</taxon>
        <taxon>Neoptera</taxon>
        <taxon>Endopterygota</taxon>
        <taxon>Lepidoptera</taxon>
        <taxon>Glossata</taxon>
        <taxon>Ditrysia</taxon>
        <taxon>Tineoidea</taxon>
        <taxon>Psychidae</taxon>
        <taxon>Oiketicinae</taxon>
        <taxon>Eumeta</taxon>
    </lineage>
</organism>
<protein>
    <submittedName>
        <fullName evidence="1">Uncharacterized protein</fullName>
    </submittedName>
</protein>
<sequence>MLDVELNRTVYEIGVFYDIIRLSACLDGAGHGKRHDPTLMASYPLRVAATLRCTTFSSALIMRRTAGRTLSHTTPEAKIVYTALLLLRQQGCSLLLQYVVVSIFLFQIEGLDLTSSILTQHGSGSANDV</sequence>
<proteinExistence type="predicted"/>
<comment type="caution">
    <text evidence="1">The sequence shown here is derived from an EMBL/GenBank/DDBJ whole genome shotgun (WGS) entry which is preliminary data.</text>
</comment>
<gene>
    <name evidence="1" type="ORF">EVAR_17234_1</name>
</gene>
<name>A0A4C1U9V1_EUMVA</name>
<keyword evidence="2" id="KW-1185">Reference proteome</keyword>
<dbReference type="EMBL" id="BGZK01000144">
    <property type="protein sequence ID" value="GBP22880.1"/>
    <property type="molecule type" value="Genomic_DNA"/>
</dbReference>
<evidence type="ECO:0000313" key="2">
    <source>
        <dbReference type="Proteomes" id="UP000299102"/>
    </source>
</evidence>
<evidence type="ECO:0000313" key="1">
    <source>
        <dbReference type="EMBL" id="GBP22880.1"/>
    </source>
</evidence>
<accession>A0A4C1U9V1</accession>
<dbReference type="Proteomes" id="UP000299102">
    <property type="component" value="Unassembled WGS sequence"/>
</dbReference>
<reference evidence="1 2" key="1">
    <citation type="journal article" date="2019" name="Commun. Biol.">
        <title>The bagworm genome reveals a unique fibroin gene that provides high tensile strength.</title>
        <authorList>
            <person name="Kono N."/>
            <person name="Nakamura H."/>
            <person name="Ohtoshi R."/>
            <person name="Tomita M."/>
            <person name="Numata K."/>
            <person name="Arakawa K."/>
        </authorList>
    </citation>
    <scope>NUCLEOTIDE SEQUENCE [LARGE SCALE GENOMIC DNA]</scope>
</reference>
<dbReference type="AlphaFoldDB" id="A0A4C1U9V1"/>